<dbReference type="SUPFAM" id="SSF54534">
    <property type="entry name" value="FKBP-like"/>
    <property type="match status" value="1"/>
</dbReference>
<dbReference type="SUPFAM" id="SSF109998">
    <property type="entry name" value="Triger factor/SurA peptide-binding domain-like"/>
    <property type="match status" value="1"/>
</dbReference>
<dbReference type="AlphaFoldDB" id="A0A150SH79"/>
<gene>
    <name evidence="5" type="ORF">BE17_09100</name>
</gene>
<name>A0A150SH79_SORCE</name>
<dbReference type="InterPro" id="IPR000297">
    <property type="entry name" value="PPIase_PpiC"/>
</dbReference>
<keyword evidence="3" id="KW-0732">Signal</keyword>
<evidence type="ECO:0000256" key="2">
    <source>
        <dbReference type="SAM" id="MobiDB-lite"/>
    </source>
</evidence>
<dbReference type="PROSITE" id="PS50198">
    <property type="entry name" value="PPIC_PPIASE_2"/>
    <property type="match status" value="1"/>
</dbReference>
<dbReference type="InterPro" id="IPR046357">
    <property type="entry name" value="PPIase_dom_sf"/>
</dbReference>
<evidence type="ECO:0000259" key="4">
    <source>
        <dbReference type="PROSITE" id="PS50198"/>
    </source>
</evidence>
<keyword evidence="1" id="KW-0697">Rotamase</keyword>
<evidence type="ECO:0000313" key="5">
    <source>
        <dbReference type="EMBL" id="KYF91815.1"/>
    </source>
</evidence>
<comment type="caution">
    <text evidence="5">The sequence shown here is derived from an EMBL/GenBank/DDBJ whole genome shotgun (WGS) entry which is preliminary data.</text>
</comment>
<organism evidence="5 6">
    <name type="scientific">Sorangium cellulosum</name>
    <name type="common">Polyangium cellulosum</name>
    <dbReference type="NCBI Taxonomy" id="56"/>
    <lineage>
        <taxon>Bacteria</taxon>
        <taxon>Pseudomonadati</taxon>
        <taxon>Myxococcota</taxon>
        <taxon>Polyangia</taxon>
        <taxon>Polyangiales</taxon>
        <taxon>Polyangiaceae</taxon>
        <taxon>Sorangium</taxon>
    </lineage>
</organism>
<dbReference type="InterPro" id="IPR027304">
    <property type="entry name" value="Trigger_fact/SurA_dom_sf"/>
</dbReference>
<evidence type="ECO:0000256" key="1">
    <source>
        <dbReference type="PROSITE-ProRule" id="PRU00278"/>
    </source>
</evidence>
<feature type="region of interest" description="Disordered" evidence="2">
    <location>
        <begin position="308"/>
        <end position="344"/>
    </location>
</feature>
<evidence type="ECO:0000256" key="3">
    <source>
        <dbReference type="SAM" id="SignalP"/>
    </source>
</evidence>
<evidence type="ECO:0000313" key="6">
    <source>
        <dbReference type="Proteomes" id="UP000075635"/>
    </source>
</evidence>
<accession>A0A150SH79</accession>
<dbReference type="EMBL" id="JEMB01000979">
    <property type="protein sequence ID" value="KYF91815.1"/>
    <property type="molecule type" value="Genomic_DNA"/>
</dbReference>
<dbReference type="Proteomes" id="UP000075635">
    <property type="component" value="Unassembled WGS sequence"/>
</dbReference>
<reference evidence="5 6" key="1">
    <citation type="submission" date="2014-02" db="EMBL/GenBank/DDBJ databases">
        <title>The small core and large imbalanced accessory genome model reveals a collaborative survival strategy of Sorangium cellulosum strains in nature.</title>
        <authorList>
            <person name="Han K."/>
            <person name="Peng R."/>
            <person name="Blom J."/>
            <person name="Li Y.-Z."/>
        </authorList>
    </citation>
    <scope>NUCLEOTIDE SEQUENCE [LARGE SCALE GENOMIC DNA]</scope>
    <source>
        <strain evidence="5 6">So0011-07</strain>
    </source>
</reference>
<feature type="chain" id="PRO_5007809351" evidence="3">
    <location>
        <begin position="24"/>
        <end position="344"/>
    </location>
</feature>
<dbReference type="Gene3D" id="1.10.8.1040">
    <property type="match status" value="1"/>
</dbReference>
<dbReference type="Gene3D" id="3.10.50.40">
    <property type="match status" value="1"/>
</dbReference>
<protein>
    <submittedName>
        <fullName evidence="5">Peptidylprolyl isomerase</fullName>
    </submittedName>
</protein>
<keyword evidence="1 5" id="KW-0413">Isomerase</keyword>
<dbReference type="InterPro" id="IPR050245">
    <property type="entry name" value="PrsA_foldase"/>
</dbReference>
<feature type="signal peptide" evidence="3">
    <location>
        <begin position="1"/>
        <end position="23"/>
    </location>
</feature>
<dbReference type="PANTHER" id="PTHR47245:SF2">
    <property type="entry name" value="PEPTIDYL-PROLYL CIS-TRANS ISOMERASE HP_0175-RELATED"/>
    <property type="match status" value="1"/>
</dbReference>
<dbReference type="PANTHER" id="PTHR47245">
    <property type="entry name" value="PEPTIDYLPROLYL ISOMERASE"/>
    <property type="match status" value="1"/>
</dbReference>
<dbReference type="Pfam" id="PF13145">
    <property type="entry name" value="Rotamase_2"/>
    <property type="match status" value="1"/>
</dbReference>
<dbReference type="Gene3D" id="1.10.4030.10">
    <property type="entry name" value="Porin chaperone SurA, peptide-binding domain"/>
    <property type="match status" value="1"/>
</dbReference>
<dbReference type="GO" id="GO:0003755">
    <property type="term" value="F:peptidyl-prolyl cis-trans isomerase activity"/>
    <property type="evidence" value="ECO:0007669"/>
    <property type="project" value="UniProtKB-KW"/>
</dbReference>
<sequence length="344" mass="37273">MRARTVKLLIAAATTVVVCAASAGLSLRAEAQPAGAAAADAVVARVGDKVITASEVERRIAQIPPFQLQSFGRTPEEIRKNFVSQVLVRELLLAQGAAAQKLTERADVQDRIRGVLRAALLQRIQAEAVASSPVSDDEVRAYYEANRDKFSAPPMVALWRILVATREEAEAILAELKKDPSPQRFKDIARERSLDKATSMRGGDLGFVAPDGTTAEPGLKIAPGLMEAAARVKDAELVPEPVPEGDRFAVLWRRQSRRPVSRSLEQEAASIRQILAHGKAEAQVKQLLERLRAQDVSGHAPELVDLIDITSTGDLQPLRRPGTLASSRRPGAPPPSPVPRQDMR</sequence>
<proteinExistence type="predicted"/>
<feature type="domain" description="PpiC" evidence="4">
    <location>
        <begin position="153"/>
        <end position="255"/>
    </location>
</feature>